<evidence type="ECO:0000256" key="3">
    <source>
        <dbReference type="ARBA" id="ARBA00022777"/>
    </source>
</evidence>
<protein>
    <recommendedName>
        <fullName evidence="9">Protein kinase domain-containing protein</fullName>
    </recommendedName>
</protein>
<evidence type="ECO:0000256" key="1">
    <source>
        <dbReference type="ARBA" id="ARBA00022679"/>
    </source>
</evidence>
<reference evidence="10" key="1">
    <citation type="submission" date="2020-11" db="EMBL/GenBank/DDBJ databases">
        <authorList>
            <person name="Tran Van P."/>
        </authorList>
    </citation>
    <scope>NUCLEOTIDE SEQUENCE</scope>
</reference>
<proteinExistence type="inferred from homology"/>
<dbReference type="GO" id="GO:0005634">
    <property type="term" value="C:nucleus"/>
    <property type="evidence" value="ECO:0007669"/>
    <property type="project" value="TreeGrafter"/>
</dbReference>
<feature type="repeat" description="RCC1" evidence="6">
    <location>
        <begin position="59"/>
        <end position="109"/>
    </location>
</feature>
<dbReference type="OrthoDB" id="4062651at2759"/>
<evidence type="ECO:0000256" key="4">
    <source>
        <dbReference type="ARBA" id="ARBA00022840"/>
    </source>
</evidence>
<evidence type="ECO:0000259" key="9">
    <source>
        <dbReference type="PROSITE" id="PS50011"/>
    </source>
</evidence>
<keyword evidence="3" id="KW-0418">Kinase</keyword>
<keyword evidence="1" id="KW-0808">Transferase</keyword>
<dbReference type="SUPFAM" id="SSF56112">
    <property type="entry name" value="Protein kinase-like (PK-like)"/>
    <property type="match status" value="1"/>
</dbReference>
<feature type="repeat" description="RCC1" evidence="6">
    <location>
        <begin position="5"/>
        <end position="58"/>
    </location>
</feature>
<keyword evidence="4 7" id="KW-0067">ATP-binding</keyword>
<dbReference type="GO" id="GO:0005737">
    <property type="term" value="C:cytoplasm"/>
    <property type="evidence" value="ECO:0007669"/>
    <property type="project" value="TreeGrafter"/>
</dbReference>
<dbReference type="Gene3D" id="1.10.510.10">
    <property type="entry name" value="Transferase(Phosphotransferase) domain 1"/>
    <property type="match status" value="1"/>
</dbReference>
<comment type="similarity">
    <text evidence="5">Belongs to the protein kinase superfamily. Ser/Thr protein kinase family. GCN2 subfamily.</text>
</comment>
<dbReference type="InterPro" id="IPR000719">
    <property type="entry name" value="Prot_kinase_dom"/>
</dbReference>
<dbReference type="EMBL" id="OC916402">
    <property type="protein sequence ID" value="CAD7644152.1"/>
    <property type="molecule type" value="Genomic_DNA"/>
</dbReference>
<dbReference type="PROSITE" id="PS50011">
    <property type="entry name" value="PROTEIN_KINASE_DOM"/>
    <property type="match status" value="1"/>
</dbReference>
<feature type="domain" description="Protein kinase" evidence="9">
    <location>
        <begin position="90"/>
        <end position="318"/>
    </location>
</feature>
<dbReference type="Gene3D" id="3.30.200.20">
    <property type="entry name" value="Phosphorylase Kinase, domain 1"/>
    <property type="match status" value="1"/>
</dbReference>
<dbReference type="InterPro" id="IPR011009">
    <property type="entry name" value="Kinase-like_dom_sf"/>
</dbReference>
<dbReference type="AlphaFoldDB" id="A0A7R9LPG0"/>
<dbReference type="Pfam" id="PF00415">
    <property type="entry name" value="RCC1"/>
    <property type="match status" value="1"/>
</dbReference>
<dbReference type="GO" id="GO:0005524">
    <property type="term" value="F:ATP binding"/>
    <property type="evidence" value="ECO:0007669"/>
    <property type="project" value="UniProtKB-UniRule"/>
</dbReference>
<keyword evidence="2 7" id="KW-0547">Nucleotide-binding</keyword>
<name>A0A7R9LPG0_9ACAR</name>
<evidence type="ECO:0000256" key="2">
    <source>
        <dbReference type="ARBA" id="ARBA00022741"/>
    </source>
</evidence>
<dbReference type="EMBL" id="CAJPVJ010001577">
    <property type="protein sequence ID" value="CAG2164963.1"/>
    <property type="molecule type" value="Genomic_DNA"/>
</dbReference>
<keyword evidence="11" id="KW-1185">Reference proteome</keyword>
<keyword evidence="8" id="KW-0723">Serine/threonine-protein kinase</keyword>
<dbReference type="PROSITE" id="PS00626">
    <property type="entry name" value="RCC1_2"/>
    <property type="match status" value="1"/>
</dbReference>
<evidence type="ECO:0000313" key="11">
    <source>
        <dbReference type="Proteomes" id="UP000728032"/>
    </source>
</evidence>
<accession>A0A7R9LPG0</accession>
<sequence>MNEDNHVFSWGHNKWGQCGRDVPPDGVYLKPERILHLNDKNIAQICCGYRHSLALNTSGQVYGWGVNNLGQIGCVTKSPKLENNLFENLFIELSAIGSGGFGTVFKVRHRIDEHIYAVKRVEIKDASEKHLQRVYNEVKNLGKVRSKYVVEYYNSWTEESVLYIQMELCSQNLRNIVEVKPKVFGRQSGEVMDCVEYFISCEILRQILESVQYLHELNPLIIHRDLKPENILIAENVRNRRFVKLCDFGLAVEHRTTSQSHTTNVGTIRYMAPELDQSKYTTWTTSEKSLHNESYASTGSISVYMSFVKPETLVIKQL</sequence>
<dbReference type="SMART" id="SM00220">
    <property type="entry name" value="S_TKc"/>
    <property type="match status" value="1"/>
</dbReference>
<evidence type="ECO:0000256" key="6">
    <source>
        <dbReference type="PROSITE-ProRule" id="PRU00235"/>
    </source>
</evidence>
<dbReference type="PROSITE" id="PS00107">
    <property type="entry name" value="PROTEIN_KINASE_ATP"/>
    <property type="match status" value="1"/>
</dbReference>
<evidence type="ECO:0000313" key="10">
    <source>
        <dbReference type="EMBL" id="CAD7644152.1"/>
    </source>
</evidence>
<evidence type="ECO:0000256" key="8">
    <source>
        <dbReference type="RuleBase" id="RU000304"/>
    </source>
</evidence>
<dbReference type="GO" id="GO:0004674">
    <property type="term" value="F:protein serine/threonine kinase activity"/>
    <property type="evidence" value="ECO:0007669"/>
    <property type="project" value="UniProtKB-KW"/>
</dbReference>
<dbReference type="Pfam" id="PF00069">
    <property type="entry name" value="Pkinase"/>
    <property type="match status" value="1"/>
</dbReference>
<dbReference type="InterPro" id="IPR008271">
    <property type="entry name" value="Ser/Thr_kinase_AS"/>
</dbReference>
<dbReference type="PANTHER" id="PTHR11042">
    <property type="entry name" value="EUKARYOTIC TRANSLATION INITIATION FACTOR 2-ALPHA KINASE EIF2-ALPHA KINASE -RELATED"/>
    <property type="match status" value="1"/>
</dbReference>
<dbReference type="Proteomes" id="UP000728032">
    <property type="component" value="Unassembled WGS sequence"/>
</dbReference>
<evidence type="ECO:0000256" key="5">
    <source>
        <dbReference type="ARBA" id="ARBA00037982"/>
    </source>
</evidence>
<organism evidence="10">
    <name type="scientific">Oppiella nova</name>
    <dbReference type="NCBI Taxonomy" id="334625"/>
    <lineage>
        <taxon>Eukaryota</taxon>
        <taxon>Metazoa</taxon>
        <taxon>Ecdysozoa</taxon>
        <taxon>Arthropoda</taxon>
        <taxon>Chelicerata</taxon>
        <taxon>Arachnida</taxon>
        <taxon>Acari</taxon>
        <taxon>Acariformes</taxon>
        <taxon>Sarcoptiformes</taxon>
        <taxon>Oribatida</taxon>
        <taxon>Brachypylina</taxon>
        <taxon>Oppioidea</taxon>
        <taxon>Oppiidae</taxon>
        <taxon>Oppiella</taxon>
    </lineage>
</organism>
<dbReference type="InterPro" id="IPR000408">
    <property type="entry name" value="Reg_chr_condens"/>
</dbReference>
<dbReference type="InterPro" id="IPR009091">
    <property type="entry name" value="RCC1/BLIP-II"/>
</dbReference>
<dbReference type="InterPro" id="IPR017441">
    <property type="entry name" value="Protein_kinase_ATP_BS"/>
</dbReference>
<dbReference type="PROSITE" id="PS50012">
    <property type="entry name" value="RCC1_3"/>
    <property type="match status" value="2"/>
</dbReference>
<evidence type="ECO:0000256" key="7">
    <source>
        <dbReference type="PROSITE-ProRule" id="PRU10141"/>
    </source>
</evidence>
<gene>
    <name evidence="10" type="ORF">ONB1V03_LOCUS4510</name>
</gene>
<dbReference type="SUPFAM" id="SSF50985">
    <property type="entry name" value="RCC1/BLIP-II"/>
    <property type="match status" value="1"/>
</dbReference>
<dbReference type="InterPro" id="IPR050339">
    <property type="entry name" value="CC_SR_Kinase"/>
</dbReference>
<dbReference type="PROSITE" id="PS00108">
    <property type="entry name" value="PROTEIN_KINASE_ST"/>
    <property type="match status" value="1"/>
</dbReference>
<feature type="binding site" evidence="7">
    <location>
        <position position="119"/>
    </location>
    <ligand>
        <name>ATP</name>
        <dbReference type="ChEBI" id="CHEBI:30616"/>
    </ligand>
</feature>
<dbReference type="Gene3D" id="2.130.10.30">
    <property type="entry name" value="Regulator of chromosome condensation 1/beta-lactamase-inhibitor protein II"/>
    <property type="match status" value="1"/>
</dbReference>